<dbReference type="PANTHER" id="PTHR30194">
    <property type="entry name" value="CROSSOVER JUNCTION ENDODEOXYRIBONUCLEASE RUVC"/>
    <property type="match status" value="1"/>
</dbReference>
<dbReference type="Gene3D" id="3.30.420.10">
    <property type="entry name" value="Ribonuclease H-like superfamily/Ribonuclease H"/>
    <property type="match status" value="1"/>
</dbReference>
<evidence type="ECO:0000313" key="15">
    <source>
        <dbReference type="Proteomes" id="UP000683429"/>
    </source>
</evidence>
<dbReference type="InterPro" id="IPR036397">
    <property type="entry name" value="RNaseH_sf"/>
</dbReference>
<keyword evidence="5 13" id="KW-0255">Endonuclease</keyword>
<dbReference type="Proteomes" id="UP000198809">
    <property type="component" value="Unassembled WGS sequence"/>
</dbReference>
<keyword evidence="9" id="KW-0238">DNA-binding</keyword>
<dbReference type="EMBL" id="FODH01000001">
    <property type="protein sequence ID" value="SEN42189.1"/>
    <property type="molecule type" value="Genomic_DNA"/>
</dbReference>
<evidence type="ECO:0000256" key="6">
    <source>
        <dbReference type="ARBA" id="ARBA00022763"/>
    </source>
</evidence>
<evidence type="ECO:0000256" key="5">
    <source>
        <dbReference type="ARBA" id="ARBA00022759"/>
    </source>
</evidence>
<dbReference type="GO" id="GO:0003677">
    <property type="term" value="F:DNA binding"/>
    <property type="evidence" value="ECO:0007669"/>
    <property type="project" value="UniProtKB-KW"/>
</dbReference>
<evidence type="ECO:0000256" key="7">
    <source>
        <dbReference type="ARBA" id="ARBA00022801"/>
    </source>
</evidence>
<dbReference type="EMBL" id="CP076607">
    <property type="protein sequence ID" value="QWU14188.1"/>
    <property type="molecule type" value="Genomic_DNA"/>
</dbReference>
<dbReference type="RefSeq" id="WP_036587984.1">
    <property type="nucleotide sequence ID" value="NZ_CP076607.1"/>
</dbReference>
<evidence type="ECO:0000313" key="12">
    <source>
        <dbReference type="EMBL" id="QWU14188.1"/>
    </source>
</evidence>
<keyword evidence="11" id="KW-0234">DNA repair</keyword>
<keyword evidence="15" id="KW-1185">Reference proteome</keyword>
<evidence type="ECO:0000256" key="3">
    <source>
        <dbReference type="ARBA" id="ARBA00022722"/>
    </source>
</evidence>
<protein>
    <submittedName>
        <fullName evidence="13">Holliday junction resolvasome RuvABC endonuclease subunit</fullName>
    </submittedName>
</protein>
<name>A0A1H8GEF0_9BACL</name>
<evidence type="ECO:0000256" key="2">
    <source>
        <dbReference type="ARBA" id="ARBA00022490"/>
    </source>
</evidence>
<evidence type="ECO:0000256" key="11">
    <source>
        <dbReference type="ARBA" id="ARBA00023204"/>
    </source>
</evidence>
<keyword evidence="10" id="KW-0233">DNA recombination</keyword>
<dbReference type="InterPro" id="IPR002176">
    <property type="entry name" value="X-over_junc_endoDNase_RuvC"/>
</dbReference>
<dbReference type="SUPFAM" id="SSF53098">
    <property type="entry name" value="Ribonuclease H-like"/>
    <property type="match status" value="1"/>
</dbReference>
<comment type="similarity">
    <text evidence="1">Belongs to the RuvC family.</text>
</comment>
<dbReference type="InterPro" id="IPR012337">
    <property type="entry name" value="RNaseH-like_sf"/>
</dbReference>
<accession>A0A1H8GEF0</accession>
<sequence>MVVNKEFKHYLYAFDLSMESTGLTIFDLDLRTPVLVTSISTSHLKKSATHGQKLKYMADEIIKIGKLYPPCEVAIERGYSRFNTATQVIFRVHGLINYLFYNYPQTYYPPKSVKESICRGDATKKYVQETIHKVYPEVEFANEDESDSFAIALTYLIKNNLIEWNKTEIKKKAIRKRSNKKKDEGN</sequence>
<keyword evidence="4" id="KW-0479">Metal-binding</keyword>
<dbReference type="OrthoDB" id="2938977at2"/>
<evidence type="ECO:0000256" key="1">
    <source>
        <dbReference type="ARBA" id="ARBA00009518"/>
    </source>
</evidence>
<evidence type="ECO:0000313" key="14">
    <source>
        <dbReference type="Proteomes" id="UP000198809"/>
    </source>
</evidence>
<dbReference type="STRING" id="1333845.SAMN04487895_101479"/>
<evidence type="ECO:0000256" key="8">
    <source>
        <dbReference type="ARBA" id="ARBA00022842"/>
    </source>
</evidence>
<keyword evidence="3" id="KW-0540">Nuclease</keyword>
<dbReference type="GO" id="GO:0004520">
    <property type="term" value="F:DNA endonuclease activity"/>
    <property type="evidence" value="ECO:0007669"/>
    <property type="project" value="InterPro"/>
</dbReference>
<evidence type="ECO:0000313" key="13">
    <source>
        <dbReference type="EMBL" id="SEN42189.1"/>
    </source>
</evidence>
<dbReference type="PANTHER" id="PTHR30194:SF3">
    <property type="entry name" value="CROSSOVER JUNCTION ENDODEOXYRIBONUCLEASE RUVC"/>
    <property type="match status" value="1"/>
</dbReference>
<keyword evidence="7" id="KW-0378">Hydrolase</keyword>
<dbReference type="GO" id="GO:0006281">
    <property type="term" value="P:DNA repair"/>
    <property type="evidence" value="ECO:0007669"/>
    <property type="project" value="UniProtKB-KW"/>
</dbReference>
<evidence type="ECO:0000256" key="9">
    <source>
        <dbReference type="ARBA" id="ARBA00023125"/>
    </source>
</evidence>
<dbReference type="GO" id="GO:0046872">
    <property type="term" value="F:metal ion binding"/>
    <property type="evidence" value="ECO:0007669"/>
    <property type="project" value="UniProtKB-KW"/>
</dbReference>
<reference evidence="13 14" key="1">
    <citation type="submission" date="2016-10" db="EMBL/GenBank/DDBJ databases">
        <authorList>
            <person name="de Groot N.N."/>
        </authorList>
    </citation>
    <scope>NUCLEOTIDE SEQUENCE [LARGE SCALE GENOMIC DNA]</scope>
    <source>
        <strain evidence="13 14">CGMCC 1.10238</strain>
    </source>
</reference>
<evidence type="ECO:0000256" key="10">
    <source>
        <dbReference type="ARBA" id="ARBA00023172"/>
    </source>
</evidence>
<keyword evidence="6" id="KW-0227">DNA damage</keyword>
<keyword evidence="2" id="KW-0963">Cytoplasm</keyword>
<keyword evidence="8" id="KW-0460">Magnesium</keyword>
<dbReference type="GO" id="GO:0006310">
    <property type="term" value="P:DNA recombination"/>
    <property type="evidence" value="ECO:0007669"/>
    <property type="project" value="UniProtKB-KW"/>
</dbReference>
<organism evidence="13 14">
    <name type="scientific">Paenibacillus sophorae</name>
    <dbReference type="NCBI Taxonomy" id="1333845"/>
    <lineage>
        <taxon>Bacteria</taxon>
        <taxon>Bacillati</taxon>
        <taxon>Bacillota</taxon>
        <taxon>Bacilli</taxon>
        <taxon>Bacillales</taxon>
        <taxon>Paenibacillaceae</taxon>
        <taxon>Paenibacillus</taxon>
    </lineage>
</organism>
<proteinExistence type="inferred from homology"/>
<reference evidence="12 15" key="2">
    <citation type="submission" date="2021-06" db="EMBL/GenBank/DDBJ databases">
        <title>Whole genome sequence of Paenibacillus sophorae DSM23020 for comparative genomics.</title>
        <authorList>
            <person name="Kim M.-J."/>
            <person name="Lee G."/>
            <person name="Shin J.-H."/>
        </authorList>
    </citation>
    <scope>NUCLEOTIDE SEQUENCE [LARGE SCALE GENOMIC DNA]</scope>
    <source>
        <strain evidence="12 15">DSM 23020</strain>
    </source>
</reference>
<gene>
    <name evidence="12" type="ORF">KP014_19950</name>
    <name evidence="13" type="ORF">SAMN04487895_101479</name>
</gene>
<evidence type="ECO:0000256" key="4">
    <source>
        <dbReference type="ARBA" id="ARBA00022723"/>
    </source>
</evidence>
<dbReference type="AlphaFoldDB" id="A0A1H8GEF0"/>
<dbReference type="Proteomes" id="UP000683429">
    <property type="component" value="Chromosome"/>
</dbReference>
<dbReference type="GO" id="GO:0016787">
    <property type="term" value="F:hydrolase activity"/>
    <property type="evidence" value="ECO:0007669"/>
    <property type="project" value="UniProtKB-KW"/>
</dbReference>